<dbReference type="GO" id="GO:0009691">
    <property type="term" value="P:cytokinin biosynthetic process"/>
    <property type="evidence" value="ECO:0007669"/>
    <property type="project" value="InterPro"/>
</dbReference>
<gene>
    <name evidence="1" type="ORF">UFOPK3402_01579</name>
</gene>
<dbReference type="GO" id="GO:0016799">
    <property type="term" value="F:hydrolase activity, hydrolyzing N-glycosyl compounds"/>
    <property type="evidence" value="ECO:0007669"/>
    <property type="project" value="TreeGrafter"/>
</dbReference>
<reference evidence="1" key="1">
    <citation type="submission" date="2020-05" db="EMBL/GenBank/DDBJ databases">
        <authorList>
            <person name="Chiriac C."/>
            <person name="Salcher M."/>
            <person name="Ghai R."/>
            <person name="Kavagutti S V."/>
        </authorList>
    </citation>
    <scope>NUCLEOTIDE SEQUENCE</scope>
</reference>
<evidence type="ECO:0000313" key="1">
    <source>
        <dbReference type="EMBL" id="CAB4883979.1"/>
    </source>
</evidence>
<accession>A0A6J7EV31</accession>
<dbReference type="InterPro" id="IPR005269">
    <property type="entry name" value="LOG"/>
</dbReference>
<dbReference type="Pfam" id="PF03641">
    <property type="entry name" value="Lysine_decarbox"/>
    <property type="match status" value="1"/>
</dbReference>
<dbReference type="NCBIfam" id="TIGR00730">
    <property type="entry name" value="Rossman fold protein, TIGR00730 family"/>
    <property type="match status" value="1"/>
</dbReference>
<dbReference type="InterPro" id="IPR031100">
    <property type="entry name" value="LOG_fam"/>
</dbReference>
<sequence length="189" mass="20454">MCVYCASSLTIDDRYLQLAHDVGTAIAARGWTLVSGAGSISMMGSVARGARAAGGHTIGVIPQALVDMEVADHEAHELVITHDMRQRKGIMDERSDAFLTLPGGIGTLEELMEAWTARHLGMHRKPVVIVDPWGDFGLLRELLAHWEQRGFVRPSTVAEVHWASSVSEALDVMEAQWAAHPPTRAAAPA</sequence>
<dbReference type="EMBL" id="CAFBLS010000227">
    <property type="protein sequence ID" value="CAB4883979.1"/>
    <property type="molecule type" value="Genomic_DNA"/>
</dbReference>
<dbReference type="PANTHER" id="PTHR31223:SF70">
    <property type="entry name" value="LOG FAMILY PROTEIN YJL055W"/>
    <property type="match status" value="1"/>
</dbReference>
<dbReference type="AlphaFoldDB" id="A0A6J7EV31"/>
<proteinExistence type="predicted"/>
<dbReference type="Gene3D" id="3.40.50.450">
    <property type="match status" value="1"/>
</dbReference>
<dbReference type="SUPFAM" id="SSF102405">
    <property type="entry name" value="MCP/YpsA-like"/>
    <property type="match status" value="1"/>
</dbReference>
<protein>
    <submittedName>
        <fullName evidence="1">Unannotated protein</fullName>
    </submittedName>
</protein>
<name>A0A6J7EV31_9ZZZZ</name>
<dbReference type="GO" id="GO:0005829">
    <property type="term" value="C:cytosol"/>
    <property type="evidence" value="ECO:0007669"/>
    <property type="project" value="TreeGrafter"/>
</dbReference>
<organism evidence="1">
    <name type="scientific">freshwater metagenome</name>
    <dbReference type="NCBI Taxonomy" id="449393"/>
    <lineage>
        <taxon>unclassified sequences</taxon>
        <taxon>metagenomes</taxon>
        <taxon>ecological metagenomes</taxon>
    </lineage>
</organism>
<dbReference type="PANTHER" id="PTHR31223">
    <property type="entry name" value="LOG FAMILY PROTEIN YJL055W"/>
    <property type="match status" value="1"/>
</dbReference>